<dbReference type="SMART" id="SM00116">
    <property type="entry name" value="CBS"/>
    <property type="match status" value="2"/>
</dbReference>
<dbReference type="GO" id="GO:0046872">
    <property type="term" value="F:metal ion binding"/>
    <property type="evidence" value="ECO:0007669"/>
    <property type="project" value="UniProtKB-UniRule"/>
</dbReference>
<evidence type="ECO:0000256" key="7">
    <source>
        <dbReference type="ARBA" id="ARBA00022737"/>
    </source>
</evidence>
<keyword evidence="10 14" id="KW-1133">Transmembrane helix</keyword>
<dbReference type="Pfam" id="PF02163">
    <property type="entry name" value="Peptidase_M50"/>
    <property type="match status" value="2"/>
</dbReference>
<feature type="domain" description="CBS" evidence="18">
    <location>
        <begin position="316"/>
        <end position="373"/>
    </location>
</feature>
<feature type="transmembrane region" description="Helical" evidence="14">
    <location>
        <begin position="21"/>
        <end position="38"/>
    </location>
</feature>
<keyword evidence="9 14" id="KW-0862">Zinc</keyword>
<dbReference type="CDD" id="cd06164">
    <property type="entry name" value="S2P-M50_SpoIVFB_CBS"/>
    <property type="match status" value="1"/>
</dbReference>
<evidence type="ECO:0000256" key="15">
    <source>
        <dbReference type="PIRSR" id="PIRSR006404-1"/>
    </source>
</evidence>
<dbReference type="InterPro" id="IPR000644">
    <property type="entry name" value="CBS_dom"/>
</dbReference>
<keyword evidence="3 14" id="KW-1003">Cell membrane</keyword>
<evidence type="ECO:0000256" key="17">
    <source>
        <dbReference type="PROSITE-ProRule" id="PRU00703"/>
    </source>
</evidence>
<evidence type="ECO:0000256" key="1">
    <source>
        <dbReference type="ARBA" id="ARBA00004651"/>
    </source>
</evidence>
<dbReference type="PIRSF" id="PIRSF006404">
    <property type="entry name" value="UCP006404_Pept_M50_CBS"/>
    <property type="match status" value="1"/>
</dbReference>
<dbReference type="EMBL" id="METP01000033">
    <property type="protein sequence ID" value="OGC05842.1"/>
    <property type="molecule type" value="Genomic_DNA"/>
</dbReference>
<keyword evidence="6 14" id="KW-0479">Metal-binding</keyword>
<evidence type="ECO:0000256" key="5">
    <source>
        <dbReference type="ARBA" id="ARBA00022692"/>
    </source>
</evidence>
<evidence type="ECO:0000256" key="13">
    <source>
        <dbReference type="ARBA" id="ARBA00023136"/>
    </source>
</evidence>
<feature type="binding site" evidence="16">
    <location>
        <position position="71"/>
    </location>
    <ligand>
        <name>Zn(2+)</name>
        <dbReference type="ChEBI" id="CHEBI:29105"/>
        <note>catalytic</note>
    </ligand>
</feature>
<keyword evidence="7" id="KW-0677">Repeat</keyword>
<keyword evidence="4 14" id="KW-0645">Protease</keyword>
<dbReference type="AlphaFoldDB" id="A0A1F4RCE0"/>
<proteinExistence type="inferred from homology"/>
<feature type="transmembrane region" description="Helical" evidence="14">
    <location>
        <begin position="215"/>
        <end position="235"/>
    </location>
</feature>
<feature type="transmembrane region" description="Helical" evidence="14">
    <location>
        <begin position="144"/>
        <end position="165"/>
    </location>
</feature>
<evidence type="ECO:0000259" key="18">
    <source>
        <dbReference type="PROSITE" id="PS51371"/>
    </source>
</evidence>
<dbReference type="InterPro" id="IPR046342">
    <property type="entry name" value="CBS_dom_sf"/>
</dbReference>
<evidence type="ECO:0000256" key="11">
    <source>
        <dbReference type="ARBA" id="ARBA00023049"/>
    </source>
</evidence>
<dbReference type="SUPFAM" id="SSF54631">
    <property type="entry name" value="CBS-domain pair"/>
    <property type="match status" value="1"/>
</dbReference>
<keyword evidence="12 17" id="KW-0129">CBS domain</keyword>
<evidence type="ECO:0000313" key="20">
    <source>
        <dbReference type="Proteomes" id="UP000176938"/>
    </source>
</evidence>
<keyword evidence="13 14" id="KW-0472">Membrane</keyword>
<dbReference type="GO" id="GO:0006508">
    <property type="term" value="P:proteolysis"/>
    <property type="evidence" value="ECO:0007669"/>
    <property type="project" value="UniProtKB-KW"/>
</dbReference>
<gene>
    <name evidence="19" type="ORF">A3H38_06530</name>
</gene>
<sequence length="375" mass="42047">MRKSFKLITVFDIPIEINYTWFIVLGLVVFSLAARVFPLTNPEAGATSHWIMAFITATLFFSSLLAHELAHSLIAKKNKLPISGITLFIFGGVAHMEDEPHSPKEEFQVAIAGPIMSFFLALVFFGLAQLSYNLAYPNTILTMINHLVFLNLAVGVFNLIPGFPLDGGRVFRSILWHFYKDLKKATAIASAFGKGFAFFIITLGILYVFTPGLTVSGIWFIFIGIFLLEAAELSYRHVVMNKLLGGTKVESLMTKEVITVPANMPLDKLLDNYFFKYRHASFPVLEGDNILGLVTFHDVKEVPQDKWSTTTAREAMEPVRKDLIIHKNTEAMDALAKLASNGIGRRLVIEHAKLIGILSRKDIMRLFEFKAEIEK</sequence>
<feature type="transmembrane region" description="Helical" evidence="14">
    <location>
        <begin position="109"/>
        <end position="132"/>
    </location>
</feature>
<evidence type="ECO:0000313" key="19">
    <source>
        <dbReference type="EMBL" id="OGC05842.1"/>
    </source>
</evidence>
<comment type="caution">
    <text evidence="19">The sequence shown here is derived from an EMBL/GenBank/DDBJ whole genome shotgun (WGS) entry which is preliminary data.</text>
</comment>
<comment type="cofactor">
    <cofactor evidence="14 16">
        <name>Zn(2+)</name>
        <dbReference type="ChEBI" id="CHEBI:29105"/>
    </cofactor>
    <text evidence="14 16">Binds 1 zinc ion per subunit.</text>
</comment>
<feature type="transmembrane region" description="Helical" evidence="14">
    <location>
        <begin position="186"/>
        <end position="209"/>
    </location>
</feature>
<protein>
    <recommendedName>
        <fullName evidence="14">Zinc metalloprotease</fullName>
    </recommendedName>
</protein>
<evidence type="ECO:0000256" key="16">
    <source>
        <dbReference type="PIRSR" id="PIRSR006404-2"/>
    </source>
</evidence>
<dbReference type="PROSITE" id="PS51371">
    <property type="entry name" value="CBS"/>
    <property type="match status" value="2"/>
</dbReference>
<feature type="active site" evidence="15">
    <location>
        <position position="68"/>
    </location>
</feature>
<evidence type="ECO:0000256" key="9">
    <source>
        <dbReference type="ARBA" id="ARBA00022833"/>
    </source>
</evidence>
<feature type="binding site" evidence="16">
    <location>
        <position position="166"/>
    </location>
    <ligand>
        <name>Zn(2+)</name>
        <dbReference type="ChEBI" id="CHEBI:29105"/>
        <note>catalytic</note>
    </ligand>
</feature>
<evidence type="ECO:0000256" key="14">
    <source>
        <dbReference type="PIRNR" id="PIRNR006404"/>
    </source>
</evidence>
<keyword evidence="8 14" id="KW-0378">Hydrolase</keyword>
<comment type="subcellular location">
    <subcellularLocation>
        <location evidence="1 14">Cell membrane</location>
        <topology evidence="1 14">Multi-pass membrane protein</topology>
    </subcellularLocation>
</comment>
<dbReference type="Pfam" id="PF00571">
    <property type="entry name" value="CBS"/>
    <property type="match status" value="2"/>
</dbReference>
<evidence type="ECO:0000256" key="8">
    <source>
        <dbReference type="ARBA" id="ARBA00022801"/>
    </source>
</evidence>
<evidence type="ECO:0000256" key="12">
    <source>
        <dbReference type="ARBA" id="ARBA00023122"/>
    </source>
</evidence>
<feature type="domain" description="CBS" evidence="18">
    <location>
        <begin position="253"/>
        <end position="309"/>
    </location>
</feature>
<organism evidence="19 20">
    <name type="scientific">candidate division WOR-1 bacterium RIFCSPLOWO2_02_FULL_46_20</name>
    <dbReference type="NCBI Taxonomy" id="1802567"/>
    <lineage>
        <taxon>Bacteria</taxon>
        <taxon>Bacillati</taxon>
        <taxon>Saganbacteria</taxon>
    </lineage>
</organism>
<dbReference type="Gene3D" id="3.10.580.10">
    <property type="entry name" value="CBS-domain"/>
    <property type="match status" value="2"/>
</dbReference>
<comment type="similarity">
    <text evidence="2 14">Belongs to the peptidase M50B family.</text>
</comment>
<dbReference type="GO" id="GO:0005886">
    <property type="term" value="C:plasma membrane"/>
    <property type="evidence" value="ECO:0007669"/>
    <property type="project" value="UniProtKB-SubCell"/>
</dbReference>
<dbReference type="PANTHER" id="PTHR39188:SF3">
    <property type="entry name" value="STAGE IV SPORULATION PROTEIN FB"/>
    <property type="match status" value="1"/>
</dbReference>
<evidence type="ECO:0000256" key="4">
    <source>
        <dbReference type="ARBA" id="ARBA00022670"/>
    </source>
</evidence>
<dbReference type="GO" id="GO:0008237">
    <property type="term" value="F:metallopeptidase activity"/>
    <property type="evidence" value="ECO:0007669"/>
    <property type="project" value="UniProtKB-UniRule"/>
</dbReference>
<feature type="binding site" evidence="16">
    <location>
        <position position="67"/>
    </location>
    <ligand>
        <name>Zn(2+)</name>
        <dbReference type="ChEBI" id="CHEBI:29105"/>
        <note>catalytic</note>
    </ligand>
</feature>
<evidence type="ECO:0000256" key="3">
    <source>
        <dbReference type="ARBA" id="ARBA00022475"/>
    </source>
</evidence>
<dbReference type="Proteomes" id="UP000176938">
    <property type="component" value="Unassembled WGS sequence"/>
</dbReference>
<dbReference type="InterPro" id="IPR016483">
    <property type="entry name" value="UCP006404_Pept_M50_CBS"/>
</dbReference>
<evidence type="ECO:0000256" key="2">
    <source>
        <dbReference type="ARBA" id="ARBA00007931"/>
    </source>
</evidence>
<dbReference type="InterPro" id="IPR008915">
    <property type="entry name" value="Peptidase_M50"/>
</dbReference>
<evidence type="ECO:0000256" key="6">
    <source>
        <dbReference type="ARBA" id="ARBA00022723"/>
    </source>
</evidence>
<keyword evidence="5 14" id="KW-0812">Transmembrane</keyword>
<evidence type="ECO:0000256" key="10">
    <source>
        <dbReference type="ARBA" id="ARBA00022989"/>
    </source>
</evidence>
<accession>A0A1F4RCE0</accession>
<dbReference type="PANTHER" id="PTHR39188">
    <property type="entry name" value="MEMBRANE-ASSOCIATED ZINC METALLOPROTEASE M50B"/>
    <property type="match status" value="1"/>
</dbReference>
<reference evidence="19 20" key="1">
    <citation type="journal article" date="2016" name="Nat. Commun.">
        <title>Thousands of microbial genomes shed light on interconnected biogeochemical processes in an aquifer system.</title>
        <authorList>
            <person name="Anantharaman K."/>
            <person name="Brown C.T."/>
            <person name="Hug L.A."/>
            <person name="Sharon I."/>
            <person name="Castelle C.J."/>
            <person name="Probst A.J."/>
            <person name="Thomas B.C."/>
            <person name="Singh A."/>
            <person name="Wilkins M.J."/>
            <person name="Karaoz U."/>
            <person name="Brodie E.L."/>
            <person name="Williams K.H."/>
            <person name="Hubbard S.S."/>
            <person name="Banfield J.F."/>
        </authorList>
    </citation>
    <scope>NUCLEOTIDE SEQUENCE [LARGE SCALE GENOMIC DNA]</scope>
</reference>
<name>A0A1F4RCE0_UNCSA</name>
<feature type="transmembrane region" description="Helical" evidence="14">
    <location>
        <begin position="50"/>
        <end position="70"/>
    </location>
</feature>
<keyword evidence="11 14" id="KW-0482">Metalloprotease</keyword>